<dbReference type="Pfam" id="PF04122">
    <property type="entry name" value="CW_binding_2"/>
    <property type="match status" value="2"/>
</dbReference>
<dbReference type="Proteomes" id="UP001501475">
    <property type="component" value="Unassembled WGS sequence"/>
</dbReference>
<accession>A0ABN2KIA8</accession>
<comment type="caution">
    <text evidence="2">The sequence shown here is derived from an EMBL/GenBank/DDBJ whole genome shotgun (WGS) entry which is preliminary data.</text>
</comment>
<keyword evidence="3" id="KW-1185">Reference proteome</keyword>
<dbReference type="InterPro" id="IPR007253">
    <property type="entry name" value="Cell_wall-bd_2"/>
</dbReference>
<organism evidence="2 3">
    <name type="scientific">Nostocoides vanveenii</name>
    <dbReference type="NCBI Taxonomy" id="330835"/>
    <lineage>
        <taxon>Bacteria</taxon>
        <taxon>Bacillati</taxon>
        <taxon>Actinomycetota</taxon>
        <taxon>Actinomycetes</taxon>
        <taxon>Micrococcales</taxon>
        <taxon>Intrasporangiaceae</taxon>
        <taxon>Nostocoides</taxon>
    </lineage>
</organism>
<evidence type="ECO:0000313" key="2">
    <source>
        <dbReference type="EMBL" id="GAA1757060.1"/>
    </source>
</evidence>
<dbReference type="Gene3D" id="3.40.50.12090">
    <property type="match status" value="1"/>
</dbReference>
<gene>
    <name evidence="2" type="ORF">GCM10009810_15690</name>
</gene>
<dbReference type="PANTHER" id="PTHR30032">
    <property type="entry name" value="N-ACETYLMURAMOYL-L-ALANINE AMIDASE-RELATED"/>
    <property type="match status" value="1"/>
</dbReference>
<feature type="region of interest" description="Disordered" evidence="1">
    <location>
        <begin position="117"/>
        <end position="137"/>
    </location>
</feature>
<dbReference type="InterPro" id="IPR051922">
    <property type="entry name" value="Bact_Sporulation_Assoc"/>
</dbReference>
<name>A0ABN2KIA8_9MICO</name>
<evidence type="ECO:0000313" key="3">
    <source>
        <dbReference type="Proteomes" id="UP001501475"/>
    </source>
</evidence>
<reference evidence="2 3" key="1">
    <citation type="journal article" date="2019" name="Int. J. Syst. Evol. Microbiol.">
        <title>The Global Catalogue of Microorganisms (GCM) 10K type strain sequencing project: providing services to taxonomists for standard genome sequencing and annotation.</title>
        <authorList>
            <consortium name="The Broad Institute Genomics Platform"/>
            <consortium name="The Broad Institute Genome Sequencing Center for Infectious Disease"/>
            <person name="Wu L."/>
            <person name="Ma J."/>
        </authorList>
    </citation>
    <scope>NUCLEOTIDE SEQUENCE [LARGE SCALE GENOMIC DNA]</scope>
    <source>
        <strain evidence="2 3">JCM 15591</strain>
    </source>
</reference>
<dbReference type="EMBL" id="BAAAPN010000040">
    <property type="protein sequence ID" value="GAA1757060.1"/>
    <property type="molecule type" value="Genomic_DNA"/>
</dbReference>
<evidence type="ECO:0000256" key="1">
    <source>
        <dbReference type="SAM" id="MobiDB-lite"/>
    </source>
</evidence>
<sequence>MGAAPYGAVGMPSAANLRRLGVFGDADFPELIPGQSQYPFIRPLTSYTGQRGFAVTLGRHRYTVEYRTVAGLDSWIDDAAWTDPSGIVRTDPGGGVIVRYQDLDSDTPWNTTVLDFHPDAPVSTRERHPGMEAGESWTSPGNLMRLEVVSTTSSGASIRVDFPGLNKVERWSGVDRYATSAAISLKSFSPGVPVAYVASGAVYADALSGAPVAGKDKGPILLVTSDRIPGSVQTELRRLIPGKIVVLGGPATVNDEVLSKLQDYTAGGVERWSGLDRFETSAAISAKSFAPGVATAFIASGRIYTDALSGAPVAGKNASPVLLVDSSSVPARIQAELTRLRGCTDRCGCCVWGACC</sequence>
<dbReference type="PANTHER" id="PTHR30032:SF8">
    <property type="entry name" value="GERMINATION-SPECIFIC N-ACETYLMURAMOYL-L-ALANINE AMIDASE"/>
    <property type="match status" value="1"/>
</dbReference>
<protein>
    <submittedName>
        <fullName evidence="2">Uncharacterized protein</fullName>
    </submittedName>
</protein>
<proteinExistence type="predicted"/>